<reference evidence="3" key="1">
    <citation type="submission" date="2021-01" db="EMBL/GenBank/DDBJ databases">
        <title>Caligus Genome Assembly.</title>
        <authorList>
            <person name="Gallardo-Escarate C."/>
        </authorList>
    </citation>
    <scope>NUCLEOTIDE SEQUENCE [LARGE SCALE GENOMIC DNA]</scope>
</reference>
<evidence type="ECO:0000256" key="1">
    <source>
        <dbReference type="SAM" id="MobiDB-lite"/>
    </source>
</evidence>
<proteinExistence type="predicted"/>
<evidence type="ECO:0000313" key="2">
    <source>
        <dbReference type="EMBL" id="QQP53003.1"/>
    </source>
</evidence>
<dbReference type="Proteomes" id="UP000595437">
    <property type="component" value="Chromosome 3"/>
</dbReference>
<feature type="region of interest" description="Disordered" evidence="1">
    <location>
        <begin position="24"/>
        <end position="49"/>
    </location>
</feature>
<keyword evidence="3" id="KW-1185">Reference proteome</keyword>
<sequence>MRPLFCCLYHVALWGAVVKSESNLTPRNSISSMGVDEPNSLQEQRKPRA</sequence>
<protein>
    <submittedName>
        <fullName evidence="2">Uncharacterized protein</fullName>
    </submittedName>
</protein>
<dbReference type="EMBL" id="CP045892">
    <property type="protein sequence ID" value="QQP53003.1"/>
    <property type="molecule type" value="Genomic_DNA"/>
</dbReference>
<gene>
    <name evidence="2" type="ORF">FKW44_005321</name>
</gene>
<dbReference type="AlphaFoldDB" id="A0A7T8KBT7"/>
<name>A0A7T8KBT7_CALRO</name>
<accession>A0A7T8KBT7</accession>
<organism evidence="2 3">
    <name type="scientific">Caligus rogercresseyi</name>
    <name type="common">Sea louse</name>
    <dbReference type="NCBI Taxonomy" id="217165"/>
    <lineage>
        <taxon>Eukaryota</taxon>
        <taxon>Metazoa</taxon>
        <taxon>Ecdysozoa</taxon>
        <taxon>Arthropoda</taxon>
        <taxon>Crustacea</taxon>
        <taxon>Multicrustacea</taxon>
        <taxon>Hexanauplia</taxon>
        <taxon>Copepoda</taxon>
        <taxon>Siphonostomatoida</taxon>
        <taxon>Caligidae</taxon>
        <taxon>Caligus</taxon>
    </lineage>
</organism>
<evidence type="ECO:0000313" key="3">
    <source>
        <dbReference type="Proteomes" id="UP000595437"/>
    </source>
</evidence>